<keyword evidence="1" id="KW-0812">Transmembrane</keyword>
<dbReference type="AlphaFoldDB" id="A0A126JHZ7"/>
<keyword evidence="1" id="KW-0472">Membrane</keyword>
<keyword evidence="2" id="KW-0614">Plasmid</keyword>
<dbReference type="EMBL" id="KT897275">
    <property type="protein sequence ID" value="ALT05292.1"/>
    <property type="molecule type" value="Genomic_DNA"/>
</dbReference>
<proteinExistence type="predicted"/>
<feature type="transmembrane region" description="Helical" evidence="1">
    <location>
        <begin position="6"/>
        <end position="24"/>
    </location>
</feature>
<evidence type="ECO:0000256" key="1">
    <source>
        <dbReference type="SAM" id="Phobius"/>
    </source>
</evidence>
<protein>
    <submittedName>
        <fullName evidence="2">Uncharacterized protein</fullName>
    </submittedName>
</protein>
<keyword evidence="1" id="KW-1133">Transmembrane helix</keyword>
<evidence type="ECO:0000313" key="2">
    <source>
        <dbReference type="EMBL" id="ALT05292.1"/>
    </source>
</evidence>
<accession>A0A126JHZ7</accession>
<dbReference type="RefSeq" id="WP_017825596.1">
    <property type="nucleotide sequence ID" value="NZ_LFPA01000177.1"/>
</dbReference>
<reference evidence="2" key="1">
    <citation type="journal article" date="2016" name="Genome Biol. Evol.">
        <title>Evolution of chromosomal Clostridium botulinum type E neurotoxin gene clusters: evidence provided by their rare plasmid borne counterparts.</title>
        <authorList>
            <person name="Carter A.T."/>
            <person name="Austin J.W."/>
            <person name="Weedmark K.A."/>
            <person name="Peck M.W."/>
        </authorList>
    </citation>
    <scope>NUCLEOTIDE SEQUENCE</scope>
    <source>
        <strain evidence="2">IFR 12/29</strain>
        <plasmid evidence="2">p12/29</plasmid>
    </source>
</reference>
<geneLocation type="plasmid" evidence="2">
    <name>p12/29</name>
</geneLocation>
<sequence>MLLAISIIVYILVIAIIIMFLKGASYKNKKEKYVIEQYFKMKKY</sequence>
<name>A0A126JHZ7_CLOBO</name>
<organism evidence="2">
    <name type="scientific">Clostridium botulinum</name>
    <dbReference type="NCBI Taxonomy" id="1491"/>
    <lineage>
        <taxon>Bacteria</taxon>
        <taxon>Bacillati</taxon>
        <taxon>Bacillota</taxon>
        <taxon>Clostridia</taxon>
        <taxon>Eubacteriales</taxon>
        <taxon>Clostridiaceae</taxon>
        <taxon>Clostridium</taxon>
    </lineage>
</organism>